<feature type="transmembrane region" description="Helical" evidence="2">
    <location>
        <begin position="96"/>
        <end position="119"/>
    </location>
</feature>
<evidence type="ECO:0000256" key="2">
    <source>
        <dbReference type="SAM" id="Phobius"/>
    </source>
</evidence>
<evidence type="ECO:0000313" key="3">
    <source>
        <dbReference type="EMBL" id="KXS15732.1"/>
    </source>
</evidence>
<feature type="transmembrane region" description="Helical" evidence="2">
    <location>
        <begin position="185"/>
        <end position="204"/>
    </location>
</feature>
<sequence>MAVRIRATVPSWLITLILPRSFPPERPLIRDTDTLRLTNDDIAALFAATMAWNPVRVVERCTVGVGWACVALGVVGGASCGSEWGVRRGLTLPTRMFVGTCAGFVGAIAGSVVALRVLLADGAFQARYRTFVEVWNKEYGPADPTPVPETPNGGNTVPAAGAGGRDAANVGRPERGPRLSDVKMLALLPVVWAVVAAGVEIGYLREQ</sequence>
<accession>A0A139AFY3</accession>
<keyword evidence="2" id="KW-0472">Membrane</keyword>
<keyword evidence="2" id="KW-1133">Transmembrane helix</keyword>
<gene>
    <name evidence="3" type="ORF">M427DRAFT_69852</name>
</gene>
<organism evidence="3 4">
    <name type="scientific">Gonapodya prolifera (strain JEL478)</name>
    <name type="common">Monoblepharis prolifera</name>
    <dbReference type="NCBI Taxonomy" id="1344416"/>
    <lineage>
        <taxon>Eukaryota</taxon>
        <taxon>Fungi</taxon>
        <taxon>Fungi incertae sedis</taxon>
        <taxon>Chytridiomycota</taxon>
        <taxon>Chytridiomycota incertae sedis</taxon>
        <taxon>Monoblepharidomycetes</taxon>
        <taxon>Monoblepharidales</taxon>
        <taxon>Gonapodyaceae</taxon>
        <taxon>Gonapodya</taxon>
    </lineage>
</organism>
<keyword evidence="4" id="KW-1185">Reference proteome</keyword>
<feature type="region of interest" description="Disordered" evidence="1">
    <location>
        <begin position="142"/>
        <end position="175"/>
    </location>
</feature>
<protein>
    <submittedName>
        <fullName evidence="3">Uncharacterized protein</fullName>
    </submittedName>
</protein>
<reference evidence="3 4" key="1">
    <citation type="journal article" date="2015" name="Genome Biol. Evol.">
        <title>Phylogenomic analyses indicate that early fungi evolved digesting cell walls of algal ancestors of land plants.</title>
        <authorList>
            <person name="Chang Y."/>
            <person name="Wang S."/>
            <person name="Sekimoto S."/>
            <person name="Aerts A.L."/>
            <person name="Choi C."/>
            <person name="Clum A."/>
            <person name="LaButti K.M."/>
            <person name="Lindquist E.A."/>
            <person name="Yee Ngan C."/>
            <person name="Ohm R.A."/>
            <person name="Salamov A.A."/>
            <person name="Grigoriev I.V."/>
            <person name="Spatafora J.W."/>
            <person name="Berbee M.L."/>
        </authorList>
    </citation>
    <scope>NUCLEOTIDE SEQUENCE [LARGE SCALE GENOMIC DNA]</scope>
    <source>
        <strain evidence="3 4">JEL478</strain>
    </source>
</reference>
<proteinExistence type="predicted"/>
<keyword evidence="2" id="KW-0812">Transmembrane</keyword>
<evidence type="ECO:0000313" key="4">
    <source>
        <dbReference type="Proteomes" id="UP000070544"/>
    </source>
</evidence>
<dbReference type="Proteomes" id="UP000070544">
    <property type="component" value="Unassembled WGS sequence"/>
</dbReference>
<dbReference type="EMBL" id="KQ965760">
    <property type="protein sequence ID" value="KXS15732.1"/>
    <property type="molecule type" value="Genomic_DNA"/>
</dbReference>
<evidence type="ECO:0000256" key="1">
    <source>
        <dbReference type="SAM" id="MobiDB-lite"/>
    </source>
</evidence>
<dbReference type="AlphaFoldDB" id="A0A139AFY3"/>
<name>A0A139AFY3_GONPJ</name>